<dbReference type="RefSeq" id="WP_294895900.1">
    <property type="nucleotide sequence ID" value="NZ_DLUI01000034.1"/>
</dbReference>
<dbReference type="SUPFAM" id="SSF52540">
    <property type="entry name" value="P-loop containing nucleoside triphosphate hydrolases"/>
    <property type="match status" value="1"/>
</dbReference>
<sequence>MAIIDEVTIKGFKSIQEQTVSLGQMNILIGTNGAGKSNFLEALAVLSASAEGGIDYQKLKNRGSRLSAADIFRSAFRNIPRKKFFELKAKMSDYEYDMKINSSEQFSYFSENLKEKHSKIAGRSYAGATFNNNSINKLDNQKSILGVIQSFEASYTPILENLKKFAIYSPSTPILRGVASDESYQEPLGLYGGGLAKALAELIKDEDNKGELQRFFKLFEWFQSIGTSTAINPGVSPEQSLVGSRIVKYNDKFMKTNFNELYAYDVSEGALFILFVLVLLIHKKAPNIFALDNVDSTLNPGLIRQLMIHIVEILEKHPEKQIFLTTHNPTTLDGIDLFNDQHRLFVVSRSDKGLTELKRIMPPKGMTKEEWEEKYFGLRLSEIWLSGAIGGMPKGF</sequence>
<protein>
    <recommendedName>
        <fullName evidence="1">ATPase AAA-type core domain-containing protein</fullName>
    </recommendedName>
</protein>
<dbReference type="AlphaFoldDB" id="A0A2D3WPJ4"/>
<accession>A0A2D3WPJ4</accession>
<dbReference type="EMBL" id="DLUI01000034">
    <property type="protein sequence ID" value="DAB39179.1"/>
    <property type="molecule type" value="Genomic_DNA"/>
</dbReference>
<evidence type="ECO:0000313" key="2">
    <source>
        <dbReference type="EMBL" id="DAB39179.1"/>
    </source>
</evidence>
<dbReference type="InterPro" id="IPR051396">
    <property type="entry name" value="Bact_Antivir_Def_Nuclease"/>
</dbReference>
<feature type="domain" description="ATPase AAA-type core" evidence="1">
    <location>
        <begin position="25"/>
        <end position="333"/>
    </location>
</feature>
<gene>
    <name evidence="2" type="ORF">CFH83_02075</name>
</gene>
<dbReference type="GO" id="GO:0016887">
    <property type="term" value="F:ATP hydrolysis activity"/>
    <property type="evidence" value="ECO:0007669"/>
    <property type="project" value="InterPro"/>
</dbReference>
<evidence type="ECO:0000259" key="1">
    <source>
        <dbReference type="Pfam" id="PF13304"/>
    </source>
</evidence>
<dbReference type="InterPro" id="IPR027417">
    <property type="entry name" value="P-loop_NTPase"/>
</dbReference>
<dbReference type="InterPro" id="IPR003959">
    <property type="entry name" value="ATPase_AAA_core"/>
</dbReference>
<organism evidence="2 3">
    <name type="scientific">Sulfuricurvum kujiense</name>
    <dbReference type="NCBI Taxonomy" id="148813"/>
    <lineage>
        <taxon>Bacteria</taxon>
        <taxon>Pseudomonadati</taxon>
        <taxon>Campylobacterota</taxon>
        <taxon>Epsilonproteobacteria</taxon>
        <taxon>Campylobacterales</taxon>
        <taxon>Sulfurimonadaceae</taxon>
        <taxon>Sulfuricurvum</taxon>
    </lineage>
</organism>
<evidence type="ECO:0000313" key="3">
    <source>
        <dbReference type="Proteomes" id="UP000228859"/>
    </source>
</evidence>
<dbReference type="PANTHER" id="PTHR43581:SF4">
    <property type="entry name" value="ATP_GTP PHOSPHATASE"/>
    <property type="match status" value="1"/>
</dbReference>
<proteinExistence type="predicted"/>
<name>A0A2D3WPJ4_9BACT</name>
<dbReference type="PIRSF" id="PIRSF029347">
    <property type="entry name" value="RecF"/>
    <property type="match status" value="1"/>
</dbReference>
<dbReference type="PANTHER" id="PTHR43581">
    <property type="entry name" value="ATP/GTP PHOSPHATASE"/>
    <property type="match status" value="1"/>
</dbReference>
<dbReference type="Gene3D" id="3.40.50.300">
    <property type="entry name" value="P-loop containing nucleotide triphosphate hydrolases"/>
    <property type="match status" value="1"/>
</dbReference>
<dbReference type="Proteomes" id="UP000228859">
    <property type="component" value="Unassembled WGS sequence"/>
</dbReference>
<dbReference type="GO" id="GO:0005524">
    <property type="term" value="F:ATP binding"/>
    <property type="evidence" value="ECO:0007669"/>
    <property type="project" value="InterPro"/>
</dbReference>
<dbReference type="InterPro" id="IPR014555">
    <property type="entry name" value="RecF-like"/>
</dbReference>
<comment type="caution">
    <text evidence="2">The sequence shown here is derived from an EMBL/GenBank/DDBJ whole genome shotgun (WGS) entry which is preliminary data.</text>
</comment>
<dbReference type="Pfam" id="PF13304">
    <property type="entry name" value="AAA_21"/>
    <property type="match status" value="1"/>
</dbReference>
<reference evidence="2 3" key="1">
    <citation type="journal article" date="2017" name="Front. Microbiol.">
        <title>Comparative Genomic Analysis of the Class Epsilonproteobacteria and Proposed Reclassification to Epsilonbacteraeota (phyl. nov.).</title>
        <authorList>
            <person name="Waite D.W."/>
            <person name="Vanwonterghem I."/>
            <person name="Rinke C."/>
            <person name="Parks D.H."/>
            <person name="Zhang Y."/>
            <person name="Takai K."/>
            <person name="Sievert S.M."/>
            <person name="Simon J."/>
            <person name="Campbell B.J."/>
            <person name="Hanson T.E."/>
            <person name="Woyke T."/>
            <person name="Klotz M.G."/>
            <person name="Hugenholtz P."/>
        </authorList>
    </citation>
    <scope>NUCLEOTIDE SEQUENCE [LARGE SCALE GENOMIC DNA]</scope>
    <source>
        <strain evidence="2">UBA12443</strain>
    </source>
</reference>